<dbReference type="OMA" id="WIQAEAG"/>
<dbReference type="Ensembl" id="ENSPMAT00000000392.1">
    <property type="protein sequence ID" value="ENSPMAP00000000391.1"/>
    <property type="gene ID" value="ENSPMAG00000000355.1"/>
</dbReference>
<organism evidence="6">
    <name type="scientific">Petromyzon marinus</name>
    <name type="common">Sea lamprey</name>
    <dbReference type="NCBI Taxonomy" id="7757"/>
    <lineage>
        <taxon>Eukaryota</taxon>
        <taxon>Metazoa</taxon>
        <taxon>Chordata</taxon>
        <taxon>Craniata</taxon>
        <taxon>Vertebrata</taxon>
        <taxon>Cyclostomata</taxon>
        <taxon>Hyperoartia</taxon>
        <taxon>Petromyzontiformes</taxon>
        <taxon>Petromyzontidae</taxon>
        <taxon>Petromyzon</taxon>
    </lineage>
</organism>
<feature type="chain" id="PRO_5004522344" evidence="4">
    <location>
        <begin position="22"/>
        <end position="245"/>
    </location>
</feature>
<dbReference type="InterPro" id="IPR008983">
    <property type="entry name" value="Tumour_necrosis_fac-like_dom"/>
</dbReference>
<evidence type="ECO:0000256" key="2">
    <source>
        <dbReference type="ARBA" id="ARBA00022525"/>
    </source>
</evidence>
<sequence length="245" mass="24844">MWLASCTLALMVVATLGGGKAEEHCRCGCPGVPGSPGQPGLPGRDGQHGVHGQNGEKGAAVGLPSLHLTTGPVGPIGLPGAKGERGPPAEKASKDDGVVLGLRSAFTIGLAASTNPTSGAPLKFTKVAYNDQGHYDVSTGKFMCVVPGVYYFDFHLTGGTGASRFSLRHNGNAVQFKSATGTGASTTGTATATAATMYSLAGGSVLRLRKGDSVWIQAEAGHSKLAAETQADTTFSGFLLYPDLP</sequence>
<dbReference type="Pfam" id="PF00386">
    <property type="entry name" value="C1q"/>
    <property type="match status" value="1"/>
</dbReference>
<dbReference type="GeneTree" id="ENSGT00940000159828"/>
<feature type="domain" description="C1q" evidence="5">
    <location>
        <begin position="99"/>
        <end position="245"/>
    </location>
</feature>
<reference evidence="6" key="1">
    <citation type="submission" date="2025-08" db="UniProtKB">
        <authorList>
            <consortium name="Ensembl"/>
        </authorList>
    </citation>
    <scope>IDENTIFICATION</scope>
</reference>
<evidence type="ECO:0000313" key="6">
    <source>
        <dbReference type="Ensembl" id="ENSPMAP00000000391.1"/>
    </source>
</evidence>
<evidence type="ECO:0000259" key="5">
    <source>
        <dbReference type="PROSITE" id="PS50871"/>
    </source>
</evidence>
<dbReference type="SMART" id="SM00110">
    <property type="entry name" value="C1Q"/>
    <property type="match status" value="1"/>
</dbReference>
<dbReference type="HOGENOM" id="CLU_001074_0_2_1"/>
<dbReference type="PRINTS" id="PR00007">
    <property type="entry name" value="COMPLEMNTC1Q"/>
</dbReference>
<dbReference type="SUPFAM" id="SSF49842">
    <property type="entry name" value="TNF-like"/>
    <property type="match status" value="1"/>
</dbReference>
<dbReference type="GO" id="GO:0005576">
    <property type="term" value="C:extracellular region"/>
    <property type="evidence" value="ECO:0007669"/>
    <property type="project" value="UniProtKB-SubCell"/>
</dbReference>
<dbReference type="PANTHER" id="PTHR15427:SF52">
    <property type="entry name" value="C1Q DOMAIN-CONTAINING PROTEIN"/>
    <property type="match status" value="1"/>
</dbReference>
<dbReference type="AlphaFoldDB" id="S4R5B1"/>
<comment type="subcellular location">
    <subcellularLocation>
        <location evidence="1">Secreted</location>
    </subcellularLocation>
</comment>
<keyword evidence="4" id="KW-0732">Signal</keyword>
<keyword evidence="3" id="KW-0176">Collagen</keyword>
<feature type="signal peptide" evidence="4">
    <location>
        <begin position="1"/>
        <end position="21"/>
    </location>
</feature>
<dbReference type="InterPro" id="IPR001073">
    <property type="entry name" value="C1q_dom"/>
</dbReference>
<protein>
    <submittedName>
        <fullName evidence="6">Adiponectin, C1Q and collagen domain containing</fullName>
    </submittedName>
</protein>
<evidence type="ECO:0000256" key="3">
    <source>
        <dbReference type="ARBA" id="ARBA00023119"/>
    </source>
</evidence>
<dbReference type="PANTHER" id="PTHR15427">
    <property type="entry name" value="EMILIN ELASTIN MICROFIBRIL INTERFACE-LOCATED PROTEIN ELASTIN MICROFIBRIL INTERFACER"/>
    <property type="match status" value="1"/>
</dbReference>
<accession>S4R5B1</accession>
<proteinExistence type="predicted"/>
<evidence type="ECO:0000256" key="4">
    <source>
        <dbReference type="SAM" id="SignalP"/>
    </source>
</evidence>
<dbReference type="PROSITE" id="PS50871">
    <property type="entry name" value="C1Q"/>
    <property type="match status" value="1"/>
</dbReference>
<dbReference type="Gene3D" id="2.60.120.40">
    <property type="match status" value="1"/>
</dbReference>
<reference evidence="6" key="2">
    <citation type="submission" date="2025-09" db="UniProtKB">
        <authorList>
            <consortium name="Ensembl"/>
        </authorList>
    </citation>
    <scope>IDENTIFICATION</scope>
</reference>
<evidence type="ECO:0000256" key="1">
    <source>
        <dbReference type="ARBA" id="ARBA00004613"/>
    </source>
</evidence>
<keyword evidence="2" id="KW-0964">Secreted</keyword>
<dbReference type="InterPro" id="IPR050392">
    <property type="entry name" value="Collagen/C1q_domain"/>
</dbReference>
<name>S4R5B1_PETMA</name>